<sequence length="366" mass="39733">LKSAHQSQISSLTASLSGKDAEVESLLRAVGSAERRVGEAQEALREERSAREHAEAQRAEWELKGAEVEAVLRSIKQEVLRSDQEREELLRRLEEAERRAEEAEARAADAEARAVEAEGKCVDTTVFVEADAEAAGDAEAGPRYTAEEVQKQIDEKVATLCRELHVVYKKKHETKVAALKKSYEAKAEKKTAELQKSIKELTRQVEELQAGRDATFSKVLPADLHHPGSAAAAAAAASTAQDLKRLEEQQAEIEEQRARLAGMAEEVKAVRLEHTQLLKELEVERVEKGELVAAAEQMLALQMELQANVAAQEEMRKSVGAGSARPSGLRGPGFAGGLSRSASGNGGKSRIMSSIERMGARGAQAE</sequence>
<protein>
    <submittedName>
        <fullName evidence="3">Uncharacterized protein</fullName>
    </submittedName>
</protein>
<keyword evidence="1" id="KW-0175">Coiled coil</keyword>
<evidence type="ECO:0000256" key="2">
    <source>
        <dbReference type="SAM" id="MobiDB-lite"/>
    </source>
</evidence>
<feature type="region of interest" description="Disordered" evidence="2">
    <location>
        <begin position="1"/>
        <end position="22"/>
    </location>
</feature>
<feature type="non-terminal residue" evidence="3">
    <location>
        <position position="1"/>
    </location>
</feature>
<gene>
    <name evidence="3" type="ORF">AOQ84DRAFT_218625</name>
</gene>
<feature type="region of interest" description="Disordered" evidence="2">
    <location>
        <begin position="317"/>
        <end position="366"/>
    </location>
</feature>
<dbReference type="OrthoDB" id="5367584at2759"/>
<dbReference type="EMBL" id="KV749253">
    <property type="protein sequence ID" value="OCL10369.1"/>
    <property type="molecule type" value="Genomic_DNA"/>
</dbReference>
<name>A0A8E2JV49_9PEZI</name>
<accession>A0A8E2JV49</accession>
<dbReference type="AlphaFoldDB" id="A0A8E2JV49"/>
<dbReference type="Pfam" id="PF12709">
    <property type="entry name" value="Fungal_TACC"/>
    <property type="match status" value="1"/>
</dbReference>
<feature type="coiled-coil region" evidence="1">
    <location>
        <begin position="23"/>
        <end position="120"/>
    </location>
</feature>
<evidence type="ECO:0000256" key="1">
    <source>
        <dbReference type="SAM" id="Coils"/>
    </source>
</evidence>
<dbReference type="Proteomes" id="UP000250140">
    <property type="component" value="Unassembled WGS sequence"/>
</dbReference>
<organism evidence="3 4">
    <name type="scientific">Glonium stellatum</name>
    <dbReference type="NCBI Taxonomy" id="574774"/>
    <lineage>
        <taxon>Eukaryota</taxon>
        <taxon>Fungi</taxon>
        <taxon>Dikarya</taxon>
        <taxon>Ascomycota</taxon>
        <taxon>Pezizomycotina</taxon>
        <taxon>Dothideomycetes</taxon>
        <taxon>Pleosporomycetidae</taxon>
        <taxon>Gloniales</taxon>
        <taxon>Gloniaceae</taxon>
        <taxon>Glonium</taxon>
    </lineage>
</organism>
<feature type="compositionally biased region" description="Polar residues" evidence="2">
    <location>
        <begin position="1"/>
        <end position="16"/>
    </location>
</feature>
<evidence type="ECO:0000313" key="3">
    <source>
        <dbReference type="EMBL" id="OCL10369.1"/>
    </source>
</evidence>
<evidence type="ECO:0000313" key="4">
    <source>
        <dbReference type="Proteomes" id="UP000250140"/>
    </source>
</evidence>
<dbReference type="InterPro" id="IPR024312">
    <property type="entry name" value="TACC_fungi"/>
</dbReference>
<proteinExistence type="predicted"/>
<feature type="coiled-coil region" evidence="1">
    <location>
        <begin position="169"/>
        <end position="211"/>
    </location>
</feature>
<keyword evidence="4" id="KW-1185">Reference proteome</keyword>
<reference evidence="3 4" key="1">
    <citation type="journal article" date="2016" name="Nat. Commun.">
        <title>Ectomycorrhizal ecology is imprinted in the genome of the dominant symbiotic fungus Cenococcum geophilum.</title>
        <authorList>
            <consortium name="DOE Joint Genome Institute"/>
            <person name="Peter M."/>
            <person name="Kohler A."/>
            <person name="Ohm R.A."/>
            <person name="Kuo A."/>
            <person name="Krutzmann J."/>
            <person name="Morin E."/>
            <person name="Arend M."/>
            <person name="Barry K.W."/>
            <person name="Binder M."/>
            <person name="Choi C."/>
            <person name="Clum A."/>
            <person name="Copeland A."/>
            <person name="Grisel N."/>
            <person name="Haridas S."/>
            <person name="Kipfer T."/>
            <person name="LaButti K."/>
            <person name="Lindquist E."/>
            <person name="Lipzen A."/>
            <person name="Maire R."/>
            <person name="Meier B."/>
            <person name="Mihaltcheva S."/>
            <person name="Molinier V."/>
            <person name="Murat C."/>
            <person name="Poggeler S."/>
            <person name="Quandt C.A."/>
            <person name="Sperisen C."/>
            <person name="Tritt A."/>
            <person name="Tisserant E."/>
            <person name="Crous P.W."/>
            <person name="Henrissat B."/>
            <person name="Nehls U."/>
            <person name="Egli S."/>
            <person name="Spatafora J.W."/>
            <person name="Grigoriev I.V."/>
            <person name="Martin F.M."/>
        </authorList>
    </citation>
    <scope>NUCLEOTIDE SEQUENCE [LARGE SCALE GENOMIC DNA]</scope>
    <source>
        <strain evidence="3 4">CBS 207.34</strain>
    </source>
</reference>
<feature type="coiled-coil region" evidence="1">
    <location>
        <begin position="236"/>
        <end position="298"/>
    </location>
</feature>